<evidence type="ECO:0000313" key="2">
    <source>
        <dbReference type="EMBL" id="MUL27431.1"/>
    </source>
</evidence>
<dbReference type="RefSeq" id="WP_155715433.1">
    <property type="nucleotide sequence ID" value="NZ_VVIQ01000003.1"/>
</dbReference>
<dbReference type="EMBL" id="VVIQ01000003">
    <property type="protein sequence ID" value="MUL27431.1"/>
    <property type="molecule type" value="Genomic_DNA"/>
</dbReference>
<keyword evidence="3" id="KW-1185">Reference proteome</keyword>
<organism evidence="2 3">
    <name type="scientific">Prevotella vespertina</name>
    <dbReference type="NCBI Taxonomy" id="2608404"/>
    <lineage>
        <taxon>Bacteria</taxon>
        <taxon>Pseudomonadati</taxon>
        <taxon>Bacteroidota</taxon>
        <taxon>Bacteroidia</taxon>
        <taxon>Bacteroidales</taxon>
        <taxon>Prevotellaceae</taxon>
        <taxon>Prevotella</taxon>
    </lineage>
</organism>
<evidence type="ECO:0000313" key="3">
    <source>
        <dbReference type="Proteomes" id="UP000482295"/>
    </source>
</evidence>
<feature type="compositionally biased region" description="Basic and acidic residues" evidence="1">
    <location>
        <begin position="92"/>
        <end position="108"/>
    </location>
</feature>
<reference evidence="2 3" key="1">
    <citation type="submission" date="2019-09" db="EMBL/GenBank/DDBJ databases">
        <title>Prevotella A2879 sp. nov., isolated from an abscess of a patient.</title>
        <authorList>
            <person name="Buhl M."/>
            <person name="Oberhettinger P."/>
        </authorList>
    </citation>
    <scope>NUCLEOTIDE SEQUENCE [LARGE SCALE GENOMIC DNA]</scope>
    <source>
        <strain evidence="2 3">A2879</strain>
    </source>
</reference>
<name>A0A7C9HLU6_9BACT</name>
<sequence length="257" mass="30027">MDIANLIKHPEKLNKETLYNLRSLLALYPYYQPARILLLQNLFLMHDPTFDDELRRAAVYISDCRILFNLVEGIHYQLATQEKQAETNQKTISDDKQPTQQAEEDRTRSLIDSFLDQIPEDNSEETATPHRKPTPADATVDYVAYLLESESEQKQDRTPQLKGQELIDDFINNEGGKITLQEETEYEPEDNNDDEAAETEDTGYFTETLARIYIKQGRYSKALEIIKRLNLVYPKKNRYFADQIRFLEKLIINNNIK</sequence>
<evidence type="ECO:0000256" key="1">
    <source>
        <dbReference type="SAM" id="MobiDB-lite"/>
    </source>
</evidence>
<proteinExistence type="predicted"/>
<gene>
    <name evidence="2" type="ORF">F0475_03715</name>
</gene>
<protein>
    <submittedName>
        <fullName evidence="2">Tetratricopeptide repeat protein</fullName>
    </submittedName>
</protein>
<comment type="caution">
    <text evidence="2">The sequence shown here is derived from an EMBL/GenBank/DDBJ whole genome shotgun (WGS) entry which is preliminary data.</text>
</comment>
<feature type="region of interest" description="Disordered" evidence="1">
    <location>
        <begin position="85"/>
        <end position="108"/>
    </location>
</feature>
<accession>A0A7C9HLU6</accession>
<dbReference type="Proteomes" id="UP000482295">
    <property type="component" value="Unassembled WGS sequence"/>
</dbReference>
<dbReference type="AlphaFoldDB" id="A0A7C9HLU6"/>